<dbReference type="GO" id="GO:0030288">
    <property type="term" value="C:outer membrane-bounded periplasmic space"/>
    <property type="evidence" value="ECO:0007669"/>
    <property type="project" value="TreeGrafter"/>
</dbReference>
<dbReference type="PANTHER" id="PTHR30404">
    <property type="entry name" value="N-ACETYLMURAMOYL-L-ALANINE AMIDASE"/>
    <property type="match status" value="1"/>
</dbReference>
<comment type="caution">
    <text evidence="4">The sequence shown here is derived from an EMBL/GenBank/DDBJ whole genome shotgun (WGS) entry which is preliminary data.</text>
</comment>
<proteinExistence type="predicted"/>
<name>A0A1F5V6E9_9BACT</name>
<dbReference type="FunFam" id="3.40.630.40:FF:000005">
    <property type="entry name" value="N-acetylmuramoyl-L-alanine amidase (AmiA)"/>
    <property type="match status" value="1"/>
</dbReference>
<evidence type="ECO:0000313" key="5">
    <source>
        <dbReference type="Proteomes" id="UP000178943"/>
    </source>
</evidence>
<keyword evidence="1" id="KW-0378">Hydrolase</keyword>
<evidence type="ECO:0000256" key="1">
    <source>
        <dbReference type="ARBA" id="ARBA00022801"/>
    </source>
</evidence>
<feature type="region of interest" description="Disordered" evidence="2">
    <location>
        <begin position="246"/>
        <end position="271"/>
    </location>
</feature>
<protein>
    <recommendedName>
        <fullName evidence="3">MurNAc-LAA domain-containing protein</fullName>
    </recommendedName>
</protein>
<accession>A0A1F5V6E9</accession>
<dbReference type="PANTHER" id="PTHR30404:SF0">
    <property type="entry name" value="N-ACETYLMURAMOYL-L-ALANINE AMIDASE AMIC"/>
    <property type="match status" value="1"/>
</dbReference>
<dbReference type="SUPFAM" id="SSF53187">
    <property type="entry name" value="Zn-dependent exopeptidases"/>
    <property type="match status" value="1"/>
</dbReference>
<dbReference type="CDD" id="cd02696">
    <property type="entry name" value="MurNAc-LAA"/>
    <property type="match status" value="1"/>
</dbReference>
<dbReference type="GO" id="GO:0009253">
    <property type="term" value="P:peptidoglycan catabolic process"/>
    <property type="evidence" value="ECO:0007669"/>
    <property type="project" value="InterPro"/>
</dbReference>
<dbReference type="Pfam" id="PF01520">
    <property type="entry name" value="Amidase_3"/>
    <property type="match status" value="1"/>
</dbReference>
<dbReference type="AlphaFoldDB" id="A0A1F5V6E9"/>
<dbReference type="Proteomes" id="UP000178943">
    <property type="component" value="Unassembled WGS sequence"/>
</dbReference>
<dbReference type="SMART" id="SM00646">
    <property type="entry name" value="Ami_3"/>
    <property type="match status" value="1"/>
</dbReference>
<dbReference type="Gene3D" id="3.40.630.40">
    <property type="entry name" value="Zn-dependent exopeptidases"/>
    <property type="match status" value="1"/>
</dbReference>
<organism evidence="4 5">
    <name type="scientific">Candidatus Fischerbacteria bacterium RBG_13_37_8</name>
    <dbReference type="NCBI Taxonomy" id="1817863"/>
    <lineage>
        <taxon>Bacteria</taxon>
        <taxon>Candidatus Fischeribacteriota</taxon>
    </lineage>
</organism>
<reference evidence="4 5" key="1">
    <citation type="journal article" date="2016" name="Nat. Commun.">
        <title>Thousands of microbial genomes shed light on interconnected biogeochemical processes in an aquifer system.</title>
        <authorList>
            <person name="Anantharaman K."/>
            <person name="Brown C.T."/>
            <person name="Hug L.A."/>
            <person name="Sharon I."/>
            <person name="Castelle C.J."/>
            <person name="Probst A.J."/>
            <person name="Thomas B.C."/>
            <person name="Singh A."/>
            <person name="Wilkins M.J."/>
            <person name="Karaoz U."/>
            <person name="Brodie E.L."/>
            <person name="Williams K.H."/>
            <person name="Hubbard S.S."/>
            <person name="Banfield J.F."/>
        </authorList>
    </citation>
    <scope>NUCLEOTIDE SEQUENCE [LARGE SCALE GENOMIC DNA]</scope>
</reference>
<evidence type="ECO:0000256" key="2">
    <source>
        <dbReference type="SAM" id="MobiDB-lite"/>
    </source>
</evidence>
<feature type="domain" description="MurNAc-LAA" evidence="3">
    <location>
        <begin position="336"/>
        <end position="488"/>
    </location>
</feature>
<evidence type="ECO:0000259" key="3">
    <source>
        <dbReference type="SMART" id="SM00646"/>
    </source>
</evidence>
<dbReference type="STRING" id="1817863.A2Y62_21160"/>
<dbReference type="GO" id="GO:0008745">
    <property type="term" value="F:N-acetylmuramoyl-L-alanine amidase activity"/>
    <property type="evidence" value="ECO:0007669"/>
    <property type="project" value="InterPro"/>
</dbReference>
<dbReference type="EMBL" id="MFGW01000226">
    <property type="protein sequence ID" value="OGF58996.1"/>
    <property type="molecule type" value="Genomic_DNA"/>
</dbReference>
<sequence length="503" mass="56890">MKLRHLLFIAIFCLITGIFCQGKDFTLIINNRQVILPLLEHNNESYTYAIEFAKAIGGTTKEMKDTPTLLIVLDNKNILLSPDTSYFVLDGQLVKICCNVLRKEYKWLVPLDFITKIAEFSFGTNYFWNPKDLLLIVGYNQNNMLNIGVEKNQNKTIVTFEGMLASDFRFIEQPGSLGIKFFSRLLIKPDYYNEVSDSLIKKIYYTILQNYGTYVIEFQSENIPYTIVDSDSDRRLIIEFYKEASLEQPKKPEEPPPIAQEDTKTSTKTSQTLSTIVIDPGHGGEETGAIGLKGSYEKDLTLALSRILKRLLEERLGVKVFLTREQDITLDLIDRTAIANNLKADIFISIHANASNRKIASGAETFFLSLEATDEESLLLAKQENRPGRSTVSASTSKDLNLILWDLAQTEHLQESSLLAELIQEDLNSALGIRNRGIKQAPFRVLMGADMPAVLIEIGFITNGTEEELLNDATYQRNLAIAILKSIQKFKTIREKKYGIPEN</sequence>
<dbReference type="InterPro" id="IPR050695">
    <property type="entry name" value="N-acetylmuramoyl_amidase_3"/>
</dbReference>
<gene>
    <name evidence="4" type="ORF">A2Y62_21160</name>
</gene>
<dbReference type="InterPro" id="IPR002508">
    <property type="entry name" value="MurNAc-LAA_cat"/>
</dbReference>
<evidence type="ECO:0000313" key="4">
    <source>
        <dbReference type="EMBL" id="OGF58996.1"/>
    </source>
</evidence>